<accession>A0A4C1Y635</accession>
<name>A0A4C1Y635_EUMVA</name>
<gene>
    <name evidence="2" type="ORF">EVAR_49465_1</name>
</gene>
<sequence length="66" mass="7927">MYFKRRNLSSRGQQGPQRSRDLRSRRQRIFRHDAIERVNAERTFTRLSHRNVHRNRHVAVGSGKVS</sequence>
<dbReference type="AlphaFoldDB" id="A0A4C1Y635"/>
<dbReference type="Proteomes" id="UP000299102">
    <property type="component" value="Unassembled WGS sequence"/>
</dbReference>
<feature type="region of interest" description="Disordered" evidence="1">
    <location>
        <begin position="1"/>
        <end position="27"/>
    </location>
</feature>
<organism evidence="2 3">
    <name type="scientific">Eumeta variegata</name>
    <name type="common">Bagworm moth</name>
    <name type="synonym">Eumeta japonica</name>
    <dbReference type="NCBI Taxonomy" id="151549"/>
    <lineage>
        <taxon>Eukaryota</taxon>
        <taxon>Metazoa</taxon>
        <taxon>Ecdysozoa</taxon>
        <taxon>Arthropoda</taxon>
        <taxon>Hexapoda</taxon>
        <taxon>Insecta</taxon>
        <taxon>Pterygota</taxon>
        <taxon>Neoptera</taxon>
        <taxon>Endopterygota</taxon>
        <taxon>Lepidoptera</taxon>
        <taxon>Glossata</taxon>
        <taxon>Ditrysia</taxon>
        <taxon>Tineoidea</taxon>
        <taxon>Psychidae</taxon>
        <taxon>Oiketicinae</taxon>
        <taxon>Eumeta</taxon>
    </lineage>
</organism>
<comment type="caution">
    <text evidence="2">The sequence shown here is derived from an EMBL/GenBank/DDBJ whole genome shotgun (WGS) entry which is preliminary data.</text>
</comment>
<feature type="compositionally biased region" description="Basic and acidic residues" evidence="1">
    <location>
        <begin position="18"/>
        <end position="27"/>
    </location>
</feature>
<keyword evidence="3" id="KW-1185">Reference proteome</keyword>
<protein>
    <submittedName>
        <fullName evidence="2">Uncharacterized protein</fullName>
    </submittedName>
</protein>
<proteinExistence type="predicted"/>
<evidence type="ECO:0000313" key="2">
    <source>
        <dbReference type="EMBL" id="GBP69885.1"/>
    </source>
</evidence>
<evidence type="ECO:0000256" key="1">
    <source>
        <dbReference type="SAM" id="MobiDB-lite"/>
    </source>
</evidence>
<evidence type="ECO:0000313" key="3">
    <source>
        <dbReference type="Proteomes" id="UP000299102"/>
    </source>
</evidence>
<reference evidence="2 3" key="1">
    <citation type="journal article" date="2019" name="Commun. Biol.">
        <title>The bagworm genome reveals a unique fibroin gene that provides high tensile strength.</title>
        <authorList>
            <person name="Kono N."/>
            <person name="Nakamura H."/>
            <person name="Ohtoshi R."/>
            <person name="Tomita M."/>
            <person name="Numata K."/>
            <person name="Arakawa K."/>
        </authorList>
    </citation>
    <scope>NUCLEOTIDE SEQUENCE [LARGE SCALE GENOMIC DNA]</scope>
</reference>
<dbReference type="EMBL" id="BGZK01001055">
    <property type="protein sequence ID" value="GBP69885.1"/>
    <property type="molecule type" value="Genomic_DNA"/>
</dbReference>